<dbReference type="AlphaFoldDB" id="A0A6A5A3H3"/>
<reference evidence="1 2" key="1">
    <citation type="submission" date="2019-06" db="EMBL/GenBank/DDBJ databases">
        <title>Genomics analysis of Aphanomyces spp. identifies a new class of oomycete effector associated with host adaptation.</title>
        <authorList>
            <person name="Gaulin E."/>
        </authorList>
    </citation>
    <scope>NUCLEOTIDE SEQUENCE [LARGE SCALE GENOMIC DNA]</scope>
    <source>
        <strain evidence="1 2">E</strain>
    </source>
</reference>
<dbReference type="Proteomes" id="UP000469452">
    <property type="component" value="Unassembled WGS sequence"/>
</dbReference>
<evidence type="ECO:0000313" key="1">
    <source>
        <dbReference type="EMBL" id="KAF0749382.1"/>
    </source>
</evidence>
<protein>
    <submittedName>
        <fullName evidence="1">Uncharacterized protein</fullName>
    </submittedName>
</protein>
<evidence type="ECO:0000313" key="2">
    <source>
        <dbReference type="Proteomes" id="UP000469452"/>
    </source>
</evidence>
<proteinExistence type="predicted"/>
<comment type="caution">
    <text evidence="1">The sequence shown here is derived from an EMBL/GenBank/DDBJ whole genome shotgun (WGS) entry which is preliminary data.</text>
</comment>
<dbReference type="EMBL" id="VJMI01012763">
    <property type="protein sequence ID" value="KAF0749382.1"/>
    <property type="molecule type" value="Genomic_DNA"/>
</dbReference>
<sequence length="79" mass="8846">MAAEKCCLIVQGRAPLRSETMRSLAAQSGVPKTTIIRHMKNDKTLKAKSNYSKPYLTDAKAVHRMQYAMAFLLTACTKR</sequence>
<organism evidence="1 2">
    <name type="scientific">Aphanomyces astaci</name>
    <name type="common">Crayfish plague agent</name>
    <dbReference type="NCBI Taxonomy" id="112090"/>
    <lineage>
        <taxon>Eukaryota</taxon>
        <taxon>Sar</taxon>
        <taxon>Stramenopiles</taxon>
        <taxon>Oomycota</taxon>
        <taxon>Saprolegniomycetes</taxon>
        <taxon>Saprolegniales</taxon>
        <taxon>Verrucalvaceae</taxon>
        <taxon>Aphanomyces</taxon>
    </lineage>
</organism>
<gene>
    <name evidence="1" type="ORF">AaE_007059</name>
</gene>
<accession>A0A6A5A3H3</accession>
<name>A0A6A5A3H3_APHAT</name>
<feature type="non-terminal residue" evidence="1">
    <location>
        <position position="79"/>
    </location>
</feature>